<dbReference type="InterPro" id="IPR027806">
    <property type="entry name" value="HARBI1_dom"/>
</dbReference>
<proteinExistence type="predicted"/>
<keyword evidence="5" id="KW-1185">Reference proteome</keyword>
<evidence type="ECO:0000313" key="4">
    <source>
        <dbReference type="EMBL" id="MFB9526563.1"/>
    </source>
</evidence>
<dbReference type="EMBL" id="JBHMCE010000002">
    <property type="protein sequence ID" value="MFB9526563.1"/>
    <property type="molecule type" value="Genomic_DNA"/>
</dbReference>
<accession>A0ABV5PTL5</accession>
<organism evidence="4 5">
    <name type="scientific">Nonomuraea roseola</name>
    <dbReference type="NCBI Taxonomy" id="46179"/>
    <lineage>
        <taxon>Bacteria</taxon>
        <taxon>Bacillati</taxon>
        <taxon>Actinomycetota</taxon>
        <taxon>Actinomycetes</taxon>
        <taxon>Streptosporangiales</taxon>
        <taxon>Streptosporangiaceae</taxon>
        <taxon>Nonomuraea</taxon>
    </lineage>
</organism>
<evidence type="ECO:0000256" key="2">
    <source>
        <dbReference type="ARBA" id="ARBA00022723"/>
    </source>
</evidence>
<evidence type="ECO:0000259" key="3">
    <source>
        <dbReference type="Pfam" id="PF13359"/>
    </source>
</evidence>
<feature type="domain" description="DDE Tnp4" evidence="3">
    <location>
        <begin position="9"/>
        <end position="66"/>
    </location>
</feature>
<protein>
    <submittedName>
        <fullName evidence="4">Transposase family protein</fullName>
    </submittedName>
</protein>
<evidence type="ECO:0000256" key="1">
    <source>
        <dbReference type="ARBA" id="ARBA00001968"/>
    </source>
</evidence>
<reference evidence="4 5" key="1">
    <citation type="submission" date="2024-09" db="EMBL/GenBank/DDBJ databases">
        <authorList>
            <person name="Sun Q."/>
            <person name="Mori K."/>
        </authorList>
    </citation>
    <scope>NUCLEOTIDE SEQUENCE [LARGE SCALE GENOMIC DNA]</scope>
    <source>
        <strain evidence="4 5">JCM 3323</strain>
    </source>
</reference>
<comment type="caution">
    <text evidence="4">The sequence shown here is derived from an EMBL/GenBank/DDBJ whole genome shotgun (WGS) entry which is preliminary data.</text>
</comment>
<name>A0ABV5PTL5_9ACTN</name>
<comment type="cofactor">
    <cofactor evidence="1">
        <name>a divalent metal cation</name>
        <dbReference type="ChEBI" id="CHEBI:60240"/>
    </cofactor>
</comment>
<gene>
    <name evidence="4" type="ORF">ACFFRN_08050</name>
</gene>
<dbReference type="Pfam" id="PF13359">
    <property type="entry name" value="DDE_Tnp_4"/>
    <property type="match status" value="1"/>
</dbReference>
<keyword evidence="2" id="KW-0479">Metal-binding</keyword>
<dbReference type="Proteomes" id="UP001589646">
    <property type="component" value="Unassembled WGS sequence"/>
</dbReference>
<sequence>MIITGFKASRWRPLTTAQRQANRLLATERAPVEHGFAHLKAWRILTRLRTDLAWATTLVRALLVLTALEVNR</sequence>
<evidence type="ECO:0000313" key="5">
    <source>
        <dbReference type="Proteomes" id="UP001589646"/>
    </source>
</evidence>
<dbReference type="RefSeq" id="WP_346123698.1">
    <property type="nucleotide sequence ID" value="NZ_BAAAXC010000014.1"/>
</dbReference>